<comment type="similarity">
    <text evidence="8">Belongs to the MobA family.</text>
</comment>
<feature type="binding site" evidence="8">
    <location>
        <position position="101"/>
    </location>
    <ligand>
        <name>Mg(2+)</name>
        <dbReference type="ChEBI" id="CHEBI:18420"/>
    </ligand>
</feature>
<dbReference type="InterPro" id="IPR025877">
    <property type="entry name" value="MobA-like_NTP_Trfase"/>
</dbReference>
<dbReference type="GO" id="GO:0061603">
    <property type="term" value="F:molybdenum cofactor guanylyltransferase activity"/>
    <property type="evidence" value="ECO:0007669"/>
    <property type="project" value="UniProtKB-EC"/>
</dbReference>
<dbReference type="Pfam" id="PF12804">
    <property type="entry name" value="NTP_transf_3"/>
    <property type="match status" value="1"/>
</dbReference>
<feature type="domain" description="MobA-like NTP transferase" evidence="9">
    <location>
        <begin position="8"/>
        <end position="161"/>
    </location>
</feature>
<evidence type="ECO:0000256" key="5">
    <source>
        <dbReference type="ARBA" id="ARBA00022842"/>
    </source>
</evidence>
<dbReference type="GO" id="GO:1902758">
    <property type="term" value="P:bis(molybdopterin guanine dinucleotide)molybdenum biosynthetic process"/>
    <property type="evidence" value="ECO:0007669"/>
    <property type="project" value="TreeGrafter"/>
</dbReference>
<dbReference type="EC" id="2.7.7.77" evidence="8"/>
<name>A0A0D5LU12_MAREN</name>
<accession>A0A0D5LU12</accession>
<dbReference type="InterPro" id="IPR029044">
    <property type="entry name" value="Nucleotide-diphossugar_trans"/>
</dbReference>
<keyword evidence="5 8" id="KW-0460">Magnesium</keyword>
<evidence type="ECO:0000313" key="10">
    <source>
        <dbReference type="EMBL" id="AJY47450.1"/>
    </source>
</evidence>
<dbReference type="AlphaFoldDB" id="A0A0D5LU12"/>
<dbReference type="PATRIC" id="fig|1486262.3.peg.4157"/>
<dbReference type="EMBL" id="CP010803">
    <property type="protein sequence ID" value="AJY47450.1"/>
    <property type="molecule type" value="Genomic_DNA"/>
</dbReference>
<dbReference type="OrthoDB" id="9788394at2"/>
<evidence type="ECO:0000256" key="8">
    <source>
        <dbReference type="HAMAP-Rule" id="MF_00316"/>
    </source>
</evidence>
<evidence type="ECO:0000256" key="3">
    <source>
        <dbReference type="ARBA" id="ARBA00022723"/>
    </source>
</evidence>
<dbReference type="GO" id="GO:0005737">
    <property type="term" value="C:cytoplasm"/>
    <property type="evidence" value="ECO:0007669"/>
    <property type="project" value="UniProtKB-SubCell"/>
</dbReference>
<dbReference type="STRING" id="1486262.TM49_20110"/>
<keyword evidence="6 8" id="KW-0342">GTP-binding</keyword>
<dbReference type="SUPFAM" id="SSF53448">
    <property type="entry name" value="Nucleotide-diphospho-sugar transferases"/>
    <property type="match status" value="1"/>
</dbReference>
<dbReference type="HOGENOM" id="CLU_055597_5_0_5"/>
<dbReference type="GO" id="GO:0046872">
    <property type="term" value="F:metal ion binding"/>
    <property type="evidence" value="ECO:0007669"/>
    <property type="project" value="UniProtKB-KW"/>
</dbReference>
<dbReference type="KEGG" id="mey:TM49_20110"/>
<feature type="binding site" evidence="8">
    <location>
        <begin position="11"/>
        <end position="13"/>
    </location>
    <ligand>
        <name>GTP</name>
        <dbReference type="ChEBI" id="CHEBI:37565"/>
    </ligand>
</feature>
<keyword evidence="7 8" id="KW-0501">Molybdenum cofactor biosynthesis</keyword>
<feature type="binding site" evidence="8">
    <location>
        <position position="68"/>
    </location>
    <ligand>
        <name>GTP</name>
        <dbReference type="ChEBI" id="CHEBI:37565"/>
    </ligand>
</feature>
<evidence type="ECO:0000256" key="6">
    <source>
        <dbReference type="ARBA" id="ARBA00023134"/>
    </source>
</evidence>
<gene>
    <name evidence="8" type="primary">mobA</name>
    <name evidence="10" type="ORF">TM49_20110</name>
</gene>
<comment type="catalytic activity">
    <reaction evidence="8">
        <text>Mo-molybdopterin + GTP + H(+) = Mo-molybdopterin guanine dinucleotide + diphosphate</text>
        <dbReference type="Rhea" id="RHEA:34243"/>
        <dbReference type="ChEBI" id="CHEBI:15378"/>
        <dbReference type="ChEBI" id="CHEBI:33019"/>
        <dbReference type="ChEBI" id="CHEBI:37565"/>
        <dbReference type="ChEBI" id="CHEBI:71302"/>
        <dbReference type="ChEBI" id="CHEBI:71310"/>
        <dbReference type="EC" id="2.7.7.77"/>
    </reaction>
</comment>
<reference evidence="10 11" key="1">
    <citation type="journal article" date="2015" name="Genome Announc.">
        <title>Complete genome sequence of Martelella endophytica YC6887, which has antifungal activity associated with a halophyte.</title>
        <authorList>
            <person name="Khan A."/>
            <person name="Khan H."/>
            <person name="Chung E.J."/>
            <person name="Hossain M.T."/>
            <person name="Chung Y.R."/>
        </authorList>
    </citation>
    <scope>NUCLEOTIDE SEQUENCE [LARGE SCALE GENOMIC DNA]</scope>
    <source>
        <strain evidence="10">YC6887</strain>
    </source>
</reference>
<comment type="domain">
    <text evidence="8">The N-terminal domain determines nucleotide recognition and specific binding, while the C-terminal domain determines the specific binding to the target protein.</text>
</comment>
<feature type="binding site" evidence="8">
    <location>
        <position position="23"/>
    </location>
    <ligand>
        <name>GTP</name>
        <dbReference type="ChEBI" id="CHEBI:37565"/>
    </ligand>
</feature>
<dbReference type="NCBIfam" id="TIGR02665">
    <property type="entry name" value="molyb_mobA"/>
    <property type="match status" value="1"/>
</dbReference>
<evidence type="ECO:0000256" key="2">
    <source>
        <dbReference type="ARBA" id="ARBA00022679"/>
    </source>
</evidence>
<dbReference type="RefSeq" id="WP_045683841.1">
    <property type="nucleotide sequence ID" value="NZ_CP010803.1"/>
</dbReference>
<protein>
    <recommendedName>
        <fullName evidence="8">Molybdenum cofactor guanylyltransferase</fullName>
        <shortName evidence="8">MoCo guanylyltransferase</shortName>
        <ecNumber evidence="8">2.7.7.77</ecNumber>
    </recommendedName>
    <alternativeName>
        <fullName evidence="8">GTP:molybdopterin guanylyltransferase</fullName>
    </alternativeName>
    <alternativeName>
        <fullName evidence="8">Mo-MPT guanylyltransferase</fullName>
    </alternativeName>
    <alternativeName>
        <fullName evidence="8">Molybdopterin guanylyltransferase</fullName>
    </alternativeName>
    <alternativeName>
        <fullName evidence="8">Molybdopterin-guanine dinucleotide synthase</fullName>
        <shortName evidence="8">MGD synthase</shortName>
    </alternativeName>
</protein>
<comment type="subunit">
    <text evidence="8">Monomer.</text>
</comment>
<dbReference type="Gene3D" id="3.90.550.10">
    <property type="entry name" value="Spore Coat Polysaccharide Biosynthesis Protein SpsA, Chain A"/>
    <property type="match status" value="1"/>
</dbReference>
<keyword evidence="3 8" id="KW-0479">Metal-binding</keyword>
<comment type="subcellular location">
    <subcellularLocation>
        <location evidence="8">Cytoplasm</location>
    </subcellularLocation>
</comment>
<evidence type="ECO:0000256" key="7">
    <source>
        <dbReference type="ARBA" id="ARBA00023150"/>
    </source>
</evidence>
<keyword evidence="1 8" id="KW-0963">Cytoplasm</keyword>
<dbReference type="CDD" id="cd02503">
    <property type="entry name" value="MobA"/>
    <property type="match status" value="1"/>
</dbReference>
<keyword evidence="4 8" id="KW-0547">Nucleotide-binding</keyword>
<feature type="binding site" evidence="8">
    <location>
        <position position="101"/>
    </location>
    <ligand>
        <name>GTP</name>
        <dbReference type="ChEBI" id="CHEBI:37565"/>
    </ligand>
</feature>
<dbReference type="InterPro" id="IPR013482">
    <property type="entry name" value="Molybde_CF_guanTrfase"/>
</dbReference>
<keyword evidence="11" id="KW-1185">Reference proteome</keyword>
<proteinExistence type="inferred from homology"/>
<dbReference type="Proteomes" id="UP000032611">
    <property type="component" value="Chromosome"/>
</dbReference>
<dbReference type="PANTHER" id="PTHR19136:SF81">
    <property type="entry name" value="MOLYBDENUM COFACTOR GUANYLYLTRANSFERASE"/>
    <property type="match status" value="1"/>
</dbReference>
<dbReference type="PANTHER" id="PTHR19136">
    <property type="entry name" value="MOLYBDENUM COFACTOR GUANYLYLTRANSFERASE"/>
    <property type="match status" value="1"/>
</dbReference>
<dbReference type="GO" id="GO:0005525">
    <property type="term" value="F:GTP binding"/>
    <property type="evidence" value="ECO:0007669"/>
    <property type="project" value="UniProtKB-UniRule"/>
</dbReference>
<dbReference type="HAMAP" id="MF_00316">
    <property type="entry name" value="MobA"/>
    <property type="match status" value="1"/>
</dbReference>
<keyword evidence="2 8" id="KW-0808">Transferase</keyword>
<organism evidence="10 11">
    <name type="scientific">Martelella endophytica</name>
    <dbReference type="NCBI Taxonomy" id="1486262"/>
    <lineage>
        <taxon>Bacteria</taxon>
        <taxon>Pseudomonadati</taxon>
        <taxon>Pseudomonadota</taxon>
        <taxon>Alphaproteobacteria</taxon>
        <taxon>Hyphomicrobiales</taxon>
        <taxon>Aurantimonadaceae</taxon>
        <taxon>Martelella</taxon>
    </lineage>
</organism>
<sequence length="206" mass="22080">MSDCGLPAVILAGGQSRRMGTDKARLRIAGRTLLDHAIARLSPHVGPMVISRHTADINPPDGIGLVTDEGTDFDGPLAGIAAALCRFRGEPATHMLSIAVDSPFFPRDISHRLSAGFIDGGNIAIAACEGHRHPAFGIWPIDLAESLADHLREGGSRRMTDVIERYPHITVEFPMVSTPLGAVDPFFNINTPADLDRARELAPHLS</sequence>
<evidence type="ECO:0000259" key="9">
    <source>
        <dbReference type="Pfam" id="PF12804"/>
    </source>
</evidence>
<comment type="function">
    <text evidence="8">Transfers a GMP moiety from GTP to Mo-molybdopterin (Mo-MPT) cofactor (Moco or molybdenum cofactor) to form Mo-molybdopterin guanine dinucleotide (Mo-MGD) cofactor.</text>
</comment>
<evidence type="ECO:0000256" key="4">
    <source>
        <dbReference type="ARBA" id="ARBA00022741"/>
    </source>
</evidence>
<comment type="cofactor">
    <cofactor evidence="8">
        <name>Mg(2+)</name>
        <dbReference type="ChEBI" id="CHEBI:18420"/>
    </cofactor>
</comment>
<comment type="caution">
    <text evidence="8">Lacks conserved residue(s) required for the propagation of feature annotation.</text>
</comment>
<evidence type="ECO:0000256" key="1">
    <source>
        <dbReference type="ARBA" id="ARBA00022490"/>
    </source>
</evidence>
<evidence type="ECO:0000313" key="11">
    <source>
        <dbReference type="Proteomes" id="UP000032611"/>
    </source>
</evidence>